<comment type="caution">
    <text evidence="4">The sequence shown here is derived from an EMBL/GenBank/DDBJ whole genome shotgun (WGS) entry which is preliminary data.</text>
</comment>
<keyword evidence="5" id="KW-1185">Reference proteome</keyword>
<dbReference type="Gene3D" id="3.40.720.10">
    <property type="entry name" value="Alkaline Phosphatase, subunit A"/>
    <property type="match status" value="1"/>
</dbReference>
<dbReference type="Pfam" id="PF00884">
    <property type="entry name" value="Sulfatase"/>
    <property type="match status" value="1"/>
</dbReference>
<comment type="similarity">
    <text evidence="1">Belongs to the sulfatase family.</text>
</comment>
<feature type="modified residue" description="3-oxoalanine (Ser)" evidence="2">
    <location>
        <position position="55"/>
    </location>
</feature>
<dbReference type="GeneID" id="73904856"/>
<dbReference type="InterPro" id="IPR050738">
    <property type="entry name" value="Sulfatase"/>
</dbReference>
<organism evidence="4 5">
    <name type="scientific">Halovivax cerinus</name>
    <dbReference type="NCBI Taxonomy" id="1487865"/>
    <lineage>
        <taxon>Archaea</taxon>
        <taxon>Methanobacteriati</taxon>
        <taxon>Methanobacteriota</taxon>
        <taxon>Stenosarchaea group</taxon>
        <taxon>Halobacteria</taxon>
        <taxon>Halobacteriales</taxon>
        <taxon>Natrialbaceae</taxon>
        <taxon>Halovivax</taxon>
    </lineage>
</organism>
<dbReference type="PANTHER" id="PTHR42693:SF33">
    <property type="entry name" value="ARYLSULFATASE"/>
    <property type="match status" value="1"/>
</dbReference>
<evidence type="ECO:0000313" key="5">
    <source>
        <dbReference type="Proteomes" id="UP001595846"/>
    </source>
</evidence>
<evidence type="ECO:0000256" key="2">
    <source>
        <dbReference type="PIRSR" id="PIRSR600917-52"/>
    </source>
</evidence>
<dbReference type="PANTHER" id="PTHR42693">
    <property type="entry name" value="ARYLSULFATASE FAMILY MEMBER"/>
    <property type="match status" value="1"/>
</dbReference>
<evidence type="ECO:0000256" key="1">
    <source>
        <dbReference type="ARBA" id="ARBA00008779"/>
    </source>
</evidence>
<dbReference type="RefSeq" id="WP_256532086.1">
    <property type="nucleotide sequence ID" value="NZ_CP101824.1"/>
</dbReference>
<gene>
    <name evidence="4" type="ORF">ACFOUR_01155</name>
</gene>
<dbReference type="SUPFAM" id="SSF53649">
    <property type="entry name" value="Alkaline phosphatase-like"/>
    <property type="match status" value="1"/>
</dbReference>
<sequence length="464" mass="51371">MIAKPNIIWLTLDSLRQDHTTMGSYDRETTPNIQSIADGSDGIAFSSCFSHSRASATSIPSILSGTYPSRHGTYYADRSGFPDELPLVAELLQDVGYHTAAVSNNAYASELTGLERGFDDFTLLGTTPFDLLKSAGVRSVAKYIANIRRHSVGFETDLHAHSAAYLVNEVTERRIRSASEPVFLYVHYNETHRGFYPPLPYLDRFTDGLDISPREAASIAMDIHHNLVEIVANGCELSETELAALEAMYDGEIAYTDDRVGALYETIQTLLGETIIVITADHGELFGEESMLAHKYSMHNAVLNVPMVVQGIEGLTDEGPIQHSDVIRTLLEVAGARTETIQGVDLREEQREFAISQSPPGTLDPLLEHNASYDKTKFPTEPYSVCQNGQFKYIDRSDGPHLYRLPDETTNVASEHPDAVEQIGDFLSYWLETEGERIGSGQEITLDGKTQSRLADLGYLDHEM</sequence>
<dbReference type="EMBL" id="JBHSAQ010000001">
    <property type="protein sequence ID" value="MFC3956981.1"/>
    <property type="molecule type" value="Genomic_DNA"/>
</dbReference>
<accession>A0ABD5NJ49</accession>
<comment type="PTM">
    <text evidence="2">The conversion to 3-oxoalanine (also known as C-formylglycine, FGly), of a serine or cysteine residue in prokaryotes and of a cysteine residue in eukaryotes, is critical for catalytic activity.</text>
</comment>
<feature type="domain" description="Sulfatase N-terminal" evidence="3">
    <location>
        <begin position="5"/>
        <end position="336"/>
    </location>
</feature>
<dbReference type="AlphaFoldDB" id="A0ABD5NJ49"/>
<evidence type="ECO:0000313" key="4">
    <source>
        <dbReference type="EMBL" id="MFC3956981.1"/>
    </source>
</evidence>
<proteinExistence type="inferred from homology"/>
<reference evidence="4 5" key="1">
    <citation type="journal article" date="2019" name="Int. J. Syst. Evol. Microbiol.">
        <title>The Global Catalogue of Microorganisms (GCM) 10K type strain sequencing project: providing services to taxonomists for standard genome sequencing and annotation.</title>
        <authorList>
            <consortium name="The Broad Institute Genomics Platform"/>
            <consortium name="The Broad Institute Genome Sequencing Center for Infectious Disease"/>
            <person name="Wu L."/>
            <person name="Ma J."/>
        </authorList>
    </citation>
    <scope>NUCLEOTIDE SEQUENCE [LARGE SCALE GENOMIC DNA]</scope>
    <source>
        <strain evidence="4 5">IBRC-M 10256</strain>
    </source>
</reference>
<name>A0ABD5NJ49_9EURY</name>
<evidence type="ECO:0000259" key="3">
    <source>
        <dbReference type="Pfam" id="PF00884"/>
    </source>
</evidence>
<protein>
    <submittedName>
        <fullName evidence="4">Sulfatase</fullName>
    </submittedName>
</protein>
<dbReference type="InterPro" id="IPR017850">
    <property type="entry name" value="Alkaline_phosphatase_core_sf"/>
</dbReference>
<dbReference type="CDD" id="cd16148">
    <property type="entry name" value="sulfatase_like"/>
    <property type="match status" value="1"/>
</dbReference>
<dbReference type="Proteomes" id="UP001595846">
    <property type="component" value="Unassembled WGS sequence"/>
</dbReference>
<dbReference type="InterPro" id="IPR000917">
    <property type="entry name" value="Sulfatase_N"/>
</dbReference>